<reference evidence="2" key="1">
    <citation type="journal article" date="2014" name="Science">
        <title>The coffee genome provides insight into the convergent evolution of caffeine biosynthesis.</title>
        <authorList>
            <person name="Denoeud F."/>
            <person name="Carretero-Paulet L."/>
            <person name="Dereeper A."/>
            <person name="Droc G."/>
            <person name="Guyot R."/>
            <person name="Pietrella M."/>
            <person name="Zheng C."/>
            <person name="Alberti A."/>
            <person name="Anthony F."/>
            <person name="Aprea G."/>
            <person name="Aury J.M."/>
            <person name="Bento P."/>
            <person name="Bernard M."/>
            <person name="Bocs S."/>
            <person name="Campa C."/>
            <person name="Cenci A."/>
            <person name="Combes M.C."/>
            <person name="Crouzillat D."/>
            <person name="Da Silva C."/>
            <person name="Daddiego L."/>
            <person name="De Bellis F."/>
            <person name="Dussert S."/>
            <person name="Garsmeur O."/>
            <person name="Gayraud T."/>
            <person name="Guignon V."/>
            <person name="Jahn K."/>
            <person name="Jamilloux V."/>
            <person name="Joet T."/>
            <person name="Labadie K."/>
            <person name="Lan T."/>
            <person name="Leclercq J."/>
            <person name="Lepelley M."/>
            <person name="Leroy T."/>
            <person name="Li L.T."/>
            <person name="Librado P."/>
            <person name="Lopez L."/>
            <person name="Munoz A."/>
            <person name="Noel B."/>
            <person name="Pallavicini A."/>
            <person name="Perrotta G."/>
            <person name="Poncet V."/>
            <person name="Pot D."/>
            <person name="Priyono X."/>
            <person name="Rigoreau M."/>
            <person name="Rouard M."/>
            <person name="Rozas J."/>
            <person name="Tranchant-Dubreuil C."/>
            <person name="VanBuren R."/>
            <person name="Zhang Q."/>
            <person name="Andrade A.C."/>
            <person name="Argout X."/>
            <person name="Bertrand B."/>
            <person name="de Kochko A."/>
            <person name="Graziosi G."/>
            <person name="Henry R.J."/>
            <person name="Jayarama X."/>
            <person name="Ming R."/>
            <person name="Nagai C."/>
            <person name="Rounsley S."/>
            <person name="Sankoff D."/>
            <person name="Giuliano G."/>
            <person name="Albert V.A."/>
            <person name="Wincker P."/>
            <person name="Lashermes P."/>
        </authorList>
    </citation>
    <scope>NUCLEOTIDE SEQUENCE [LARGE SCALE GENOMIC DNA]</scope>
    <source>
        <strain evidence="2">cv. DH200-94</strain>
    </source>
</reference>
<evidence type="ECO:0000313" key="1">
    <source>
        <dbReference type="EMBL" id="CDP16833.1"/>
    </source>
</evidence>
<evidence type="ECO:0000313" key="2">
    <source>
        <dbReference type="Proteomes" id="UP000295252"/>
    </source>
</evidence>
<organism evidence="1 2">
    <name type="scientific">Coffea canephora</name>
    <name type="common">Robusta coffee</name>
    <dbReference type="NCBI Taxonomy" id="49390"/>
    <lineage>
        <taxon>Eukaryota</taxon>
        <taxon>Viridiplantae</taxon>
        <taxon>Streptophyta</taxon>
        <taxon>Embryophyta</taxon>
        <taxon>Tracheophyta</taxon>
        <taxon>Spermatophyta</taxon>
        <taxon>Magnoliopsida</taxon>
        <taxon>eudicotyledons</taxon>
        <taxon>Gunneridae</taxon>
        <taxon>Pentapetalae</taxon>
        <taxon>asterids</taxon>
        <taxon>lamiids</taxon>
        <taxon>Gentianales</taxon>
        <taxon>Rubiaceae</taxon>
        <taxon>Ixoroideae</taxon>
        <taxon>Gardenieae complex</taxon>
        <taxon>Bertiereae - Coffeeae clade</taxon>
        <taxon>Coffeeae</taxon>
        <taxon>Coffea</taxon>
    </lineage>
</organism>
<gene>
    <name evidence="1" type="ORF">GSCOC_T00019370001</name>
</gene>
<dbReference type="Proteomes" id="UP000295252">
    <property type="component" value="Chromosome V"/>
</dbReference>
<protein>
    <submittedName>
        <fullName evidence="1">Uncharacterized protein</fullName>
    </submittedName>
</protein>
<accession>A0A068VAY2</accession>
<dbReference type="Gramene" id="CDP16833">
    <property type="protein sequence ID" value="CDP16833"/>
    <property type="gene ID" value="GSCOC_T00019370001"/>
</dbReference>
<dbReference type="AlphaFoldDB" id="A0A068VAY2"/>
<dbReference type="EMBL" id="HG739221">
    <property type="protein sequence ID" value="CDP16833.1"/>
    <property type="molecule type" value="Genomic_DNA"/>
</dbReference>
<dbReference type="InParanoid" id="A0A068VAY2"/>
<name>A0A068VAY2_COFCA</name>
<proteinExistence type="predicted"/>
<keyword evidence="2" id="KW-1185">Reference proteome</keyword>
<sequence>MGFWWKWLWWIGFWWKWLRWMRVLVEMAWVDTVLVALVEKEKVALAEMERAVTAEHTHTSHRSKSFQMDIYVHNSHNGKG</sequence>